<evidence type="ECO:0000256" key="1">
    <source>
        <dbReference type="SAM" id="Phobius"/>
    </source>
</evidence>
<dbReference type="Proteomes" id="UP000887581">
    <property type="component" value="Unplaced"/>
</dbReference>
<sequence>MALTIQQGNNNMLSTTKETILAAAMQNRLEEISTFHKVIRILWVIILTIMGITATILFIRNILYYQHTRQLKSCSTESNFQPTTLTDEKTDEETKNIPITSIDSNIGSEPRSIDFPTLIPSKSRSSAGQDDVDNIISLTHKRQLGWDDVEMMRHGLISRDCERATLPESITVPAAINSSSKYGSKIVVWRETDSISATSKSVQNIHSEYSDDFHEPI</sequence>
<dbReference type="WBParaSite" id="sdigi.contig152.g5296.t1">
    <property type="protein sequence ID" value="sdigi.contig152.g5296.t1"/>
    <property type="gene ID" value="sdigi.contig152.g5296"/>
</dbReference>
<keyword evidence="1" id="KW-0812">Transmembrane</keyword>
<keyword evidence="1" id="KW-1133">Transmembrane helix</keyword>
<evidence type="ECO:0000313" key="2">
    <source>
        <dbReference type="Proteomes" id="UP000887581"/>
    </source>
</evidence>
<name>A0A915PN39_9BILA</name>
<organism evidence="2 3">
    <name type="scientific">Setaria digitata</name>
    <dbReference type="NCBI Taxonomy" id="48799"/>
    <lineage>
        <taxon>Eukaryota</taxon>
        <taxon>Metazoa</taxon>
        <taxon>Ecdysozoa</taxon>
        <taxon>Nematoda</taxon>
        <taxon>Chromadorea</taxon>
        <taxon>Rhabditida</taxon>
        <taxon>Spirurina</taxon>
        <taxon>Spiruromorpha</taxon>
        <taxon>Filarioidea</taxon>
        <taxon>Setariidae</taxon>
        <taxon>Setaria</taxon>
    </lineage>
</organism>
<feature type="transmembrane region" description="Helical" evidence="1">
    <location>
        <begin position="41"/>
        <end position="63"/>
    </location>
</feature>
<dbReference type="AlphaFoldDB" id="A0A915PN39"/>
<keyword evidence="2" id="KW-1185">Reference proteome</keyword>
<proteinExistence type="predicted"/>
<keyword evidence="1" id="KW-0472">Membrane</keyword>
<evidence type="ECO:0000313" key="3">
    <source>
        <dbReference type="WBParaSite" id="sdigi.contig152.g5296.t1"/>
    </source>
</evidence>
<protein>
    <submittedName>
        <fullName evidence="3">Uncharacterized protein</fullName>
    </submittedName>
</protein>
<reference evidence="3" key="1">
    <citation type="submission" date="2022-11" db="UniProtKB">
        <authorList>
            <consortium name="WormBaseParasite"/>
        </authorList>
    </citation>
    <scope>IDENTIFICATION</scope>
</reference>
<accession>A0A915PN39</accession>